<dbReference type="Proteomes" id="UP001153069">
    <property type="component" value="Unassembled WGS sequence"/>
</dbReference>
<keyword evidence="1" id="KW-1133">Transmembrane helix</keyword>
<organism evidence="2 3">
    <name type="scientific">Seminavis robusta</name>
    <dbReference type="NCBI Taxonomy" id="568900"/>
    <lineage>
        <taxon>Eukaryota</taxon>
        <taxon>Sar</taxon>
        <taxon>Stramenopiles</taxon>
        <taxon>Ochrophyta</taxon>
        <taxon>Bacillariophyta</taxon>
        <taxon>Bacillariophyceae</taxon>
        <taxon>Bacillariophycidae</taxon>
        <taxon>Naviculales</taxon>
        <taxon>Naviculaceae</taxon>
        <taxon>Seminavis</taxon>
    </lineage>
</organism>
<proteinExistence type="predicted"/>
<protein>
    <submittedName>
        <fullName evidence="2">Uncharacterized protein</fullName>
    </submittedName>
</protein>
<gene>
    <name evidence="2" type="ORF">SEMRO_146_G067610.1</name>
</gene>
<name>A0A9N8DLL0_9STRA</name>
<evidence type="ECO:0000313" key="3">
    <source>
        <dbReference type="Proteomes" id="UP001153069"/>
    </source>
</evidence>
<keyword evidence="1" id="KW-0812">Transmembrane</keyword>
<keyword evidence="1" id="KW-0472">Membrane</keyword>
<comment type="caution">
    <text evidence="2">The sequence shown here is derived from an EMBL/GenBank/DDBJ whole genome shotgun (WGS) entry which is preliminary data.</text>
</comment>
<dbReference type="EMBL" id="CAICTM010000145">
    <property type="protein sequence ID" value="CAB9502790.1"/>
    <property type="molecule type" value="Genomic_DNA"/>
</dbReference>
<dbReference type="AlphaFoldDB" id="A0A9N8DLL0"/>
<reference evidence="2" key="1">
    <citation type="submission" date="2020-06" db="EMBL/GenBank/DDBJ databases">
        <authorList>
            <consortium name="Plant Systems Biology data submission"/>
        </authorList>
    </citation>
    <scope>NUCLEOTIDE SEQUENCE</scope>
    <source>
        <strain evidence="2">D6</strain>
    </source>
</reference>
<evidence type="ECO:0000313" key="2">
    <source>
        <dbReference type="EMBL" id="CAB9502790.1"/>
    </source>
</evidence>
<feature type="transmembrane region" description="Helical" evidence="1">
    <location>
        <begin position="216"/>
        <end position="240"/>
    </location>
</feature>
<evidence type="ECO:0000256" key="1">
    <source>
        <dbReference type="SAM" id="Phobius"/>
    </source>
</evidence>
<keyword evidence="3" id="KW-1185">Reference proteome</keyword>
<sequence>MNTDNSDDDFELMKIVERRIAEAVEEQSNSQVIRGHDQLVGNRQHPREHLTALGLHNNNNAKSSGSHENDGFDLMEIVAQRAADAREAIDSAQAQEPGCPKSHHQALRPVRSLMGVMELQEQNDNIPSSSVAMTFLSRMPNLTEMFLQPGAYPVNGIDACLEEEDESSGSNNEDDNWEEEDIQAVAYPIDHQGLEELLPSGVPFIPRDRAAWKRKLMCYVSLQMIIGMLIVVTFLVVFVVGRLLGESSRLVRLGCT</sequence>
<accession>A0A9N8DLL0</accession>